<feature type="transmembrane region" description="Helical" evidence="9">
    <location>
        <begin position="290"/>
        <end position="316"/>
    </location>
</feature>
<dbReference type="SMART" id="SM00382">
    <property type="entry name" value="AAA"/>
    <property type="match status" value="1"/>
</dbReference>
<comment type="similarity">
    <text evidence="2">Belongs to the ABC transporter superfamily.</text>
</comment>
<evidence type="ECO:0000256" key="8">
    <source>
        <dbReference type="SAM" id="MobiDB-lite"/>
    </source>
</evidence>
<dbReference type="GO" id="GO:0005886">
    <property type="term" value="C:plasma membrane"/>
    <property type="evidence" value="ECO:0007669"/>
    <property type="project" value="UniProtKB-SubCell"/>
</dbReference>
<dbReference type="InterPro" id="IPR003439">
    <property type="entry name" value="ABC_transporter-like_ATP-bd"/>
</dbReference>
<feature type="domain" description="ABC transporter" evidence="10">
    <location>
        <begin position="351"/>
        <end position="548"/>
    </location>
</feature>
<feature type="compositionally biased region" description="Low complexity" evidence="8">
    <location>
        <begin position="1"/>
        <end position="19"/>
    </location>
</feature>
<proteinExistence type="inferred from homology"/>
<evidence type="ECO:0000256" key="9">
    <source>
        <dbReference type="SAM" id="Phobius"/>
    </source>
</evidence>
<dbReference type="InterPro" id="IPR039421">
    <property type="entry name" value="Type_1_exporter"/>
</dbReference>
<feature type="region of interest" description="Disordered" evidence="8">
    <location>
        <begin position="1"/>
        <end position="23"/>
    </location>
</feature>
<feature type="transmembrane region" description="Helical" evidence="9">
    <location>
        <begin position="262"/>
        <end position="284"/>
    </location>
</feature>
<evidence type="ECO:0000256" key="2">
    <source>
        <dbReference type="ARBA" id="ARBA00005417"/>
    </source>
</evidence>
<dbReference type="GO" id="GO:0005524">
    <property type="term" value="F:ATP binding"/>
    <property type="evidence" value="ECO:0007669"/>
    <property type="project" value="UniProtKB-KW"/>
</dbReference>
<evidence type="ECO:0000313" key="12">
    <source>
        <dbReference type="Proteomes" id="UP001139035"/>
    </source>
</evidence>
<dbReference type="Pfam" id="PF00005">
    <property type="entry name" value="ABC_tran"/>
    <property type="match status" value="1"/>
</dbReference>
<evidence type="ECO:0000256" key="7">
    <source>
        <dbReference type="ARBA" id="ARBA00023136"/>
    </source>
</evidence>
<dbReference type="Proteomes" id="UP001139035">
    <property type="component" value="Unassembled WGS sequence"/>
</dbReference>
<evidence type="ECO:0000256" key="1">
    <source>
        <dbReference type="ARBA" id="ARBA00004651"/>
    </source>
</evidence>
<evidence type="ECO:0000256" key="3">
    <source>
        <dbReference type="ARBA" id="ARBA00022692"/>
    </source>
</evidence>
<gene>
    <name evidence="11" type="ORF">LZD57_08600</name>
</gene>
<dbReference type="GO" id="GO:0016887">
    <property type="term" value="F:ATP hydrolysis activity"/>
    <property type="evidence" value="ECO:0007669"/>
    <property type="project" value="InterPro"/>
</dbReference>
<evidence type="ECO:0000256" key="4">
    <source>
        <dbReference type="ARBA" id="ARBA00022741"/>
    </source>
</evidence>
<keyword evidence="4" id="KW-0547">Nucleotide-binding</keyword>
<dbReference type="InterPro" id="IPR027417">
    <property type="entry name" value="P-loop_NTPase"/>
</dbReference>
<comment type="caution">
    <text evidence="11">The sequence shown here is derived from an EMBL/GenBank/DDBJ whole genome shotgun (WGS) entry which is preliminary data.</text>
</comment>
<keyword evidence="12" id="KW-1185">Reference proteome</keyword>
<evidence type="ECO:0000256" key="6">
    <source>
        <dbReference type="ARBA" id="ARBA00022989"/>
    </source>
</evidence>
<reference evidence="11" key="1">
    <citation type="submission" date="2022-01" db="EMBL/GenBank/DDBJ databases">
        <title>Jiella avicenniae sp. nov., a novel endophytic bacterium isolated from bark of Avicennia marina.</title>
        <authorList>
            <person name="Tuo L."/>
        </authorList>
    </citation>
    <scope>NUCLEOTIDE SEQUENCE</scope>
    <source>
        <strain evidence="11">CBK1P-4</strain>
    </source>
</reference>
<dbReference type="SUPFAM" id="SSF52540">
    <property type="entry name" value="P-loop containing nucleoside triphosphate hydrolases"/>
    <property type="match status" value="1"/>
</dbReference>
<comment type="subcellular location">
    <subcellularLocation>
        <location evidence="1">Cell membrane</location>
        <topology evidence="1">Multi-pass membrane protein</topology>
    </subcellularLocation>
</comment>
<keyword evidence="5 11" id="KW-0067">ATP-binding</keyword>
<name>A0A9X1TBD4_9HYPH</name>
<accession>A0A9X1TBD4</accession>
<dbReference type="RefSeq" id="WP_233719200.1">
    <property type="nucleotide sequence ID" value="NZ_JAJUWU010000007.1"/>
</dbReference>
<evidence type="ECO:0000259" key="10">
    <source>
        <dbReference type="PROSITE" id="PS50893"/>
    </source>
</evidence>
<keyword evidence="3 9" id="KW-0812">Transmembrane</keyword>
<dbReference type="EMBL" id="JAJUWU010000007">
    <property type="protein sequence ID" value="MCE7028048.1"/>
    <property type="molecule type" value="Genomic_DNA"/>
</dbReference>
<dbReference type="PROSITE" id="PS50893">
    <property type="entry name" value="ABC_TRANSPORTER_2"/>
    <property type="match status" value="1"/>
</dbReference>
<sequence length="548" mass="56821">MSAIAEPAAGAPGRAAPEPSGTDRAASAGRWRLAFFLAGLSLLAGILLASVSVWFLGAVALAGAGSAAIAFDFHTPGALVRLFALTRTLGKYGERLSGHAAALADQVSLRLTIFEAMTEAPATRAAGWQLSREERLADWLEDVEDRDDERLRVQFPAATLAFGFALLFAATLFAAPLAGAPILVFVGTLLLLGRRAMGRIAASEAALRTARRAGSSELGTALAALVPLAAERRREECLGSALAGFRAAEAARRRQAEAVATLDLAAGFFGPIAVTALMIAAFHAGARGGALLPAAFVGFGWLALGEAAGALSRIVVGRVKAKAARANLAVWTDGIARPSGNSPAPAAVAEIGLRGLRVAAPDGRPIGRVLDLTFRRGRPTAVTGVSGSGKTTLLKTIAGWLDPAEGTVTIDGAGLDAAARRRRVHLCLHDAAILADTVRANLFADGASDAELRAALAAVEMDRRIAEGGGLDAWITQDALSLGEAQRLNLARAFLTEASVILLDEPTEHLDAAQAIRILARLRLHAKDRILVYAAHRPPLSGDAVVPL</sequence>
<dbReference type="GO" id="GO:0034040">
    <property type="term" value="F:ATPase-coupled lipid transmembrane transporter activity"/>
    <property type="evidence" value="ECO:0007669"/>
    <property type="project" value="TreeGrafter"/>
</dbReference>
<keyword evidence="7 9" id="KW-0472">Membrane</keyword>
<protein>
    <submittedName>
        <fullName evidence="11">ATP-binding cassette domain-containing protein</fullName>
    </submittedName>
</protein>
<evidence type="ECO:0000313" key="11">
    <source>
        <dbReference type="EMBL" id="MCE7028048.1"/>
    </source>
</evidence>
<dbReference type="InterPro" id="IPR003593">
    <property type="entry name" value="AAA+_ATPase"/>
</dbReference>
<dbReference type="PANTHER" id="PTHR24221">
    <property type="entry name" value="ATP-BINDING CASSETTE SUB-FAMILY B"/>
    <property type="match status" value="1"/>
</dbReference>
<dbReference type="PANTHER" id="PTHR24221:SF654">
    <property type="entry name" value="ATP-BINDING CASSETTE SUB-FAMILY B MEMBER 6"/>
    <property type="match status" value="1"/>
</dbReference>
<dbReference type="SUPFAM" id="SSF90123">
    <property type="entry name" value="ABC transporter transmembrane region"/>
    <property type="match status" value="1"/>
</dbReference>
<dbReference type="AlphaFoldDB" id="A0A9X1TBD4"/>
<feature type="transmembrane region" description="Helical" evidence="9">
    <location>
        <begin position="160"/>
        <end position="192"/>
    </location>
</feature>
<evidence type="ECO:0000256" key="5">
    <source>
        <dbReference type="ARBA" id="ARBA00022840"/>
    </source>
</evidence>
<feature type="transmembrane region" description="Helical" evidence="9">
    <location>
        <begin position="33"/>
        <end position="56"/>
    </location>
</feature>
<dbReference type="Gene3D" id="3.40.50.300">
    <property type="entry name" value="P-loop containing nucleotide triphosphate hydrolases"/>
    <property type="match status" value="1"/>
</dbReference>
<dbReference type="InterPro" id="IPR036640">
    <property type="entry name" value="ABC1_TM_sf"/>
</dbReference>
<keyword evidence="6 9" id="KW-1133">Transmembrane helix</keyword>
<dbReference type="InterPro" id="IPR017871">
    <property type="entry name" value="ABC_transporter-like_CS"/>
</dbReference>
<dbReference type="PROSITE" id="PS00211">
    <property type="entry name" value="ABC_TRANSPORTER_1"/>
    <property type="match status" value="1"/>
</dbReference>
<organism evidence="11 12">
    <name type="scientific">Jiella avicenniae</name>
    <dbReference type="NCBI Taxonomy" id="2907202"/>
    <lineage>
        <taxon>Bacteria</taxon>
        <taxon>Pseudomonadati</taxon>
        <taxon>Pseudomonadota</taxon>
        <taxon>Alphaproteobacteria</taxon>
        <taxon>Hyphomicrobiales</taxon>
        <taxon>Aurantimonadaceae</taxon>
        <taxon>Jiella</taxon>
    </lineage>
</organism>